<comment type="caution">
    <text evidence="8">The sequence shown here is derived from an EMBL/GenBank/DDBJ whole genome shotgun (WGS) entry which is preliminary data.</text>
</comment>
<dbReference type="Pfam" id="PF02687">
    <property type="entry name" value="FtsX"/>
    <property type="match status" value="1"/>
</dbReference>
<evidence type="ECO:0000256" key="4">
    <source>
        <dbReference type="ARBA" id="ARBA00022989"/>
    </source>
</evidence>
<comment type="subcellular location">
    <subcellularLocation>
        <location evidence="1 6">Cell membrane</location>
        <topology evidence="1 6">Multi-pass membrane protein</topology>
    </subcellularLocation>
</comment>
<comment type="similarity">
    <text evidence="6">Belongs to the ABC-4 integral membrane protein family.</text>
</comment>
<evidence type="ECO:0000256" key="6">
    <source>
        <dbReference type="PIRNR" id="PIRNR018968"/>
    </source>
</evidence>
<keyword evidence="2 6" id="KW-1003">Cell membrane</keyword>
<evidence type="ECO:0000313" key="9">
    <source>
        <dbReference type="Proteomes" id="UP000789423"/>
    </source>
</evidence>
<feature type="transmembrane region" description="Helical" evidence="6">
    <location>
        <begin position="196"/>
        <end position="218"/>
    </location>
</feature>
<dbReference type="InterPro" id="IPR052536">
    <property type="entry name" value="ABC-4_Integral_Memb_Prot"/>
</dbReference>
<keyword evidence="9" id="KW-1185">Reference proteome</keyword>
<feature type="transmembrane region" description="Helical" evidence="6">
    <location>
        <begin position="60"/>
        <end position="81"/>
    </location>
</feature>
<feature type="domain" description="ABC3 transporter permease C-terminal" evidence="7">
    <location>
        <begin position="63"/>
        <end position="177"/>
    </location>
</feature>
<sequence length="633" mass="72165">MTFSQLALKNVSRNMRAYAAYFFSSAFSVMIFFLYAFFIYHPNIDGSEGIPGAIRQGMLVAEYIIYFFSFFFIFYSVSSFLKMRNKEFGIFVIHGITNRQLIRMIFFENMIVGISALISGIVLGLLFGKLFFLLASTMMGLKSLPFYMPWKAMKLTAVVFLALFFIVAFTTSLFVKSKKVIALLKGNKKPKPEPKASILLSIAAATLIAIGYMLSITAKPMTVAILLLPVATIVIIGTYFLYTQLSVFVIRLLKRWNHIYWKKTNLLSFSMLAYRMKDNARMFFMVTIVSTVAFCAIGTFAAFIETQKGEAMKNVPFAFSLITYNEHQGQKAQYEKEIEDTFQKEKIIYKKVSTQLKFQSISNDSQPAVIMNQNEYNKFAKQLGYETVSLTGNEAVRVPSFAMESHVVDYSKEPDVTLQESGKQIHISSMLKQNIFSGGVFPSKIFVVSNEMGQQITAGQQTASYTAYTVKNWEGTTQVAAQLEKQINQKGQYEFSSRITTYNDIKQLTSVILFIGLFVGVIFYLCAVSFLYFRLFTDLETDKQYYQSLLKLGMGEDEMKRIITVQMGALFFIPILIAVLHTSVALMTLQKLFVTEILCSSLIVIGLFLFVHTCYFLLLRRRYFLQLKKQIMQ</sequence>
<feature type="transmembrane region" description="Helical" evidence="6">
    <location>
        <begin position="155"/>
        <end position="175"/>
    </location>
</feature>
<proteinExistence type="inferred from homology"/>
<keyword evidence="3 6" id="KW-0812">Transmembrane</keyword>
<evidence type="ECO:0000256" key="2">
    <source>
        <dbReference type="ARBA" id="ARBA00022475"/>
    </source>
</evidence>
<keyword evidence="4 6" id="KW-1133">Transmembrane helix</keyword>
<accession>A0ABN8A1U5</accession>
<evidence type="ECO:0000256" key="3">
    <source>
        <dbReference type="ARBA" id="ARBA00022692"/>
    </source>
</evidence>
<dbReference type="PANTHER" id="PTHR46795">
    <property type="entry name" value="ABC TRANSPORTER PERMEASE-RELATED-RELATED"/>
    <property type="match status" value="1"/>
</dbReference>
<feature type="transmembrane region" description="Helical" evidence="6">
    <location>
        <begin position="20"/>
        <end position="40"/>
    </location>
</feature>
<dbReference type="EMBL" id="CAKJTI010000013">
    <property type="protein sequence ID" value="CAG9613478.1"/>
    <property type="molecule type" value="Genomic_DNA"/>
</dbReference>
<organism evidence="8 9">
    <name type="scientific">Bacillus rhizoplanae</name>
    <dbReference type="NCBI Taxonomy" id="2880966"/>
    <lineage>
        <taxon>Bacteria</taxon>
        <taxon>Bacillati</taxon>
        <taxon>Bacillota</taxon>
        <taxon>Bacilli</taxon>
        <taxon>Bacillales</taxon>
        <taxon>Bacillaceae</taxon>
        <taxon>Bacillus</taxon>
    </lineage>
</organism>
<feature type="transmembrane region" description="Helical" evidence="6">
    <location>
        <begin position="593"/>
        <end position="619"/>
    </location>
</feature>
<gene>
    <name evidence="8" type="primary">yxdM_3</name>
    <name evidence="8" type="ORF">BACCIP111899_02693</name>
</gene>
<feature type="transmembrane region" description="Helical" evidence="6">
    <location>
        <begin position="569"/>
        <end position="587"/>
    </location>
</feature>
<feature type="transmembrane region" description="Helical" evidence="6">
    <location>
        <begin position="110"/>
        <end position="135"/>
    </location>
</feature>
<reference evidence="8 9" key="1">
    <citation type="submission" date="2021-10" db="EMBL/GenBank/DDBJ databases">
        <authorList>
            <person name="Criscuolo A."/>
        </authorList>
    </citation>
    <scope>NUCLEOTIDE SEQUENCE [LARGE SCALE GENOMIC DNA]</scope>
    <source>
        <strain evidence="9">CIP 111899</strain>
    </source>
</reference>
<dbReference type="InterPro" id="IPR003838">
    <property type="entry name" value="ABC3_permease_C"/>
</dbReference>
<feature type="transmembrane region" description="Helical" evidence="6">
    <location>
        <begin position="511"/>
        <end position="533"/>
    </location>
</feature>
<keyword evidence="5 6" id="KW-0472">Membrane</keyword>
<name>A0ABN8A1U5_9BACI</name>
<evidence type="ECO:0000313" key="8">
    <source>
        <dbReference type="EMBL" id="CAG9613478.1"/>
    </source>
</evidence>
<evidence type="ECO:0000256" key="1">
    <source>
        <dbReference type="ARBA" id="ARBA00004651"/>
    </source>
</evidence>
<dbReference type="PANTHER" id="PTHR46795:SF2">
    <property type="entry name" value="ABC TRANSPORTER, PERMEASE PROTEIN"/>
    <property type="match status" value="1"/>
</dbReference>
<dbReference type="InterPro" id="IPR027022">
    <property type="entry name" value="ABC_permease_BceB-typ"/>
</dbReference>
<dbReference type="PIRSF" id="PIRSF018968">
    <property type="entry name" value="ABC_permease_BceB"/>
    <property type="match status" value="1"/>
</dbReference>
<evidence type="ECO:0000259" key="7">
    <source>
        <dbReference type="Pfam" id="PF02687"/>
    </source>
</evidence>
<dbReference type="Proteomes" id="UP000789423">
    <property type="component" value="Unassembled WGS sequence"/>
</dbReference>
<dbReference type="RefSeq" id="WP_230575550.1">
    <property type="nucleotide sequence ID" value="NZ_CAKJTI010000013.1"/>
</dbReference>
<keyword evidence="6" id="KW-0813">Transport</keyword>
<protein>
    <submittedName>
        <fullName evidence="8">ABC transporter permease protein YxdM</fullName>
    </submittedName>
</protein>
<evidence type="ECO:0000256" key="5">
    <source>
        <dbReference type="ARBA" id="ARBA00023136"/>
    </source>
</evidence>
<feature type="transmembrane region" description="Helical" evidence="6">
    <location>
        <begin position="224"/>
        <end position="253"/>
    </location>
</feature>
<feature type="transmembrane region" description="Helical" evidence="6">
    <location>
        <begin position="282"/>
        <end position="304"/>
    </location>
</feature>